<proteinExistence type="predicted"/>
<reference evidence="1" key="2">
    <citation type="submission" date="2015-06" db="EMBL/GenBank/DDBJ databases">
        <title>Environmentally co-occuring mercury resistance plasmids are genetically and phenotypically diverse and confer variable context-dependent fitness effects.</title>
        <authorList>
            <person name="Hall J.P.J."/>
            <person name="Harrison E."/>
            <person name="Lilley A.K."/>
            <person name="Paterson S."/>
            <person name="Spiers A.J."/>
            <person name="Brockhurst M.A."/>
        </authorList>
    </citation>
    <scope>NUCLEOTIDE SEQUENCE [LARGE SCALE GENOMIC DNA]</scope>
    <source>
        <strain evidence="1">SBW25</strain>
        <plasmid evidence="1">pQBR57</plasmid>
    </source>
</reference>
<gene>
    <name evidence="1" type="ORF">PQBR57_0416</name>
</gene>
<geneLocation type="plasmid" evidence="1">
    <name>pQBR57</name>
</geneLocation>
<evidence type="ECO:0000313" key="1">
    <source>
        <dbReference type="EMBL" id="CEK42369.1"/>
    </source>
</evidence>
<keyword evidence="1" id="KW-0614">Plasmid</keyword>
<protein>
    <submittedName>
        <fullName evidence="1">Uncharacterized protein</fullName>
    </submittedName>
</protein>
<accession>A0A0G4E5B5</accession>
<organism evidence="1">
    <name type="scientific">Pseudomonas fluorescens (strain SBW25)</name>
    <dbReference type="NCBI Taxonomy" id="216595"/>
    <lineage>
        <taxon>Bacteria</taxon>
        <taxon>Pseudomonadati</taxon>
        <taxon>Pseudomonadota</taxon>
        <taxon>Gammaproteobacteria</taxon>
        <taxon>Pseudomonadales</taxon>
        <taxon>Pseudomonadaceae</taxon>
        <taxon>Pseudomonas</taxon>
    </lineage>
</organism>
<reference evidence="1" key="1">
    <citation type="submission" date="2014-12" db="EMBL/GenBank/DDBJ databases">
        <authorList>
            <person name="Hall J."/>
        </authorList>
    </citation>
    <scope>NUCLEOTIDE SEQUENCE [LARGE SCALE GENOMIC DNA]</scope>
    <source>
        <strain evidence="1">SBW25</strain>
        <plasmid evidence="1">pQBR57</plasmid>
    </source>
</reference>
<dbReference type="EMBL" id="LN713926">
    <property type="protein sequence ID" value="CEK42369.1"/>
    <property type="molecule type" value="Genomic_DNA"/>
</dbReference>
<sequence length="44" mass="4976">MAAFVGQIRGWRPESGRKSAILPSDTDLNFFFIHKVRDQSGLII</sequence>
<name>A0A0G4E5B5_PSEFS</name>
<dbReference type="AlphaFoldDB" id="A0A0G4E5B5"/>